<proteinExistence type="predicted"/>
<protein>
    <submittedName>
        <fullName evidence="2">Uncharacterized protein</fullName>
    </submittedName>
</protein>
<dbReference type="Proteomes" id="UP000256964">
    <property type="component" value="Unassembled WGS sequence"/>
</dbReference>
<gene>
    <name evidence="2" type="ORF">OH76DRAFT_1489995</name>
</gene>
<dbReference type="AlphaFoldDB" id="A0A371CKI1"/>
<feature type="region of interest" description="Disordered" evidence="1">
    <location>
        <begin position="100"/>
        <end position="149"/>
    </location>
</feature>
<evidence type="ECO:0000313" key="2">
    <source>
        <dbReference type="EMBL" id="RDX40779.1"/>
    </source>
</evidence>
<sequence>MILTASRRIDKLPATGQYVLDQFKAQTTWVGSLFMGGPNPETGKLTTLTVHTGKTLNLNNEFPKATALWKDVESAWERYVTACFAPDTAEKLHEAYHKLTPEADRLISSSPSTTSSPSPPPPDGSASNSSNAKKRKRAKRKESPTSPSP</sequence>
<name>A0A371CKI1_9APHY</name>
<dbReference type="OrthoDB" id="2677857at2759"/>
<accession>A0A371CKI1</accession>
<dbReference type="EMBL" id="KZ857537">
    <property type="protein sequence ID" value="RDX40779.1"/>
    <property type="molecule type" value="Genomic_DNA"/>
</dbReference>
<keyword evidence="3" id="KW-1185">Reference proteome</keyword>
<evidence type="ECO:0000313" key="3">
    <source>
        <dbReference type="Proteomes" id="UP000256964"/>
    </source>
</evidence>
<organism evidence="2 3">
    <name type="scientific">Lentinus brumalis</name>
    <dbReference type="NCBI Taxonomy" id="2498619"/>
    <lineage>
        <taxon>Eukaryota</taxon>
        <taxon>Fungi</taxon>
        <taxon>Dikarya</taxon>
        <taxon>Basidiomycota</taxon>
        <taxon>Agaricomycotina</taxon>
        <taxon>Agaricomycetes</taxon>
        <taxon>Polyporales</taxon>
        <taxon>Polyporaceae</taxon>
        <taxon>Lentinus</taxon>
    </lineage>
</organism>
<evidence type="ECO:0000256" key="1">
    <source>
        <dbReference type="SAM" id="MobiDB-lite"/>
    </source>
</evidence>
<reference evidence="2 3" key="1">
    <citation type="journal article" date="2018" name="Biotechnol. Biofuels">
        <title>Integrative visual omics of the white-rot fungus Polyporus brumalis exposes the biotechnological potential of its oxidative enzymes for delignifying raw plant biomass.</title>
        <authorList>
            <person name="Miyauchi S."/>
            <person name="Rancon A."/>
            <person name="Drula E."/>
            <person name="Hage H."/>
            <person name="Chaduli D."/>
            <person name="Favel A."/>
            <person name="Grisel S."/>
            <person name="Henrissat B."/>
            <person name="Herpoel-Gimbert I."/>
            <person name="Ruiz-Duenas F.J."/>
            <person name="Chevret D."/>
            <person name="Hainaut M."/>
            <person name="Lin J."/>
            <person name="Wang M."/>
            <person name="Pangilinan J."/>
            <person name="Lipzen A."/>
            <person name="Lesage-Meessen L."/>
            <person name="Navarro D."/>
            <person name="Riley R."/>
            <person name="Grigoriev I.V."/>
            <person name="Zhou S."/>
            <person name="Raouche S."/>
            <person name="Rosso M.N."/>
        </authorList>
    </citation>
    <scope>NUCLEOTIDE SEQUENCE [LARGE SCALE GENOMIC DNA]</scope>
    <source>
        <strain evidence="2 3">BRFM 1820</strain>
    </source>
</reference>